<feature type="compositionally biased region" description="Gly residues" evidence="4">
    <location>
        <begin position="251"/>
        <end position="262"/>
    </location>
</feature>
<feature type="compositionally biased region" description="Low complexity" evidence="4">
    <location>
        <begin position="107"/>
        <end position="117"/>
    </location>
</feature>
<dbReference type="Gene3D" id="1.25.70.10">
    <property type="entry name" value="Transcription termination factor 3, mitochondrial"/>
    <property type="match status" value="2"/>
</dbReference>
<dbReference type="EMBL" id="BSDZ01000080">
    <property type="protein sequence ID" value="GLI68676.1"/>
    <property type="molecule type" value="Genomic_DNA"/>
</dbReference>
<feature type="region of interest" description="Disordered" evidence="4">
    <location>
        <begin position="101"/>
        <end position="139"/>
    </location>
</feature>
<feature type="region of interest" description="Disordered" evidence="4">
    <location>
        <begin position="562"/>
        <end position="584"/>
    </location>
</feature>
<accession>A0ABQ5SHJ9</accession>
<evidence type="ECO:0000256" key="3">
    <source>
        <dbReference type="ARBA" id="ARBA00022946"/>
    </source>
</evidence>
<feature type="compositionally biased region" description="Low complexity" evidence="4">
    <location>
        <begin position="573"/>
        <end position="584"/>
    </location>
</feature>
<organism evidence="5 6">
    <name type="scientific">Volvox africanus</name>
    <dbReference type="NCBI Taxonomy" id="51714"/>
    <lineage>
        <taxon>Eukaryota</taxon>
        <taxon>Viridiplantae</taxon>
        <taxon>Chlorophyta</taxon>
        <taxon>core chlorophytes</taxon>
        <taxon>Chlorophyceae</taxon>
        <taxon>CS clade</taxon>
        <taxon>Chlamydomonadales</taxon>
        <taxon>Volvocaceae</taxon>
        <taxon>Volvox</taxon>
    </lineage>
</organism>
<comment type="caution">
    <text evidence="5">The sequence shown here is derived from an EMBL/GenBank/DDBJ whole genome shotgun (WGS) entry which is preliminary data.</text>
</comment>
<keyword evidence="2" id="KW-0804">Transcription</keyword>
<feature type="compositionally biased region" description="Basic residues" evidence="4">
    <location>
        <begin position="123"/>
        <end position="134"/>
    </location>
</feature>
<proteinExistence type="inferred from homology"/>
<protein>
    <submittedName>
        <fullName evidence="5">Uncharacterized protein</fullName>
    </submittedName>
</protein>
<feature type="compositionally biased region" description="Low complexity" evidence="4">
    <location>
        <begin position="757"/>
        <end position="769"/>
    </location>
</feature>
<feature type="compositionally biased region" description="Low complexity" evidence="4">
    <location>
        <begin position="871"/>
        <end position="885"/>
    </location>
</feature>
<evidence type="ECO:0000256" key="1">
    <source>
        <dbReference type="ARBA" id="ARBA00007692"/>
    </source>
</evidence>
<dbReference type="PANTHER" id="PTHR13068:SF219">
    <property type="entry name" value="MITOCHONDRIAL TRANSCRIPTION TERMINATION FACTOR FAMILY PROTEIN"/>
    <property type="match status" value="1"/>
</dbReference>
<dbReference type="InterPro" id="IPR038538">
    <property type="entry name" value="MTERF_sf"/>
</dbReference>
<reference evidence="5 6" key="1">
    <citation type="journal article" date="2023" name="IScience">
        <title>Expanded male sex-determining region conserved during the evolution of homothallism in the green alga Volvox.</title>
        <authorList>
            <person name="Yamamoto K."/>
            <person name="Matsuzaki R."/>
            <person name="Mahakham W."/>
            <person name="Heman W."/>
            <person name="Sekimoto H."/>
            <person name="Kawachi M."/>
            <person name="Minakuchi Y."/>
            <person name="Toyoda A."/>
            <person name="Nozaki H."/>
        </authorList>
    </citation>
    <scope>NUCLEOTIDE SEQUENCE [LARGE SCALE GENOMIC DNA]</scope>
    <source>
        <strain evidence="5 6">NIES-4468</strain>
    </source>
</reference>
<sequence>MLQAGFPCALHGSAKSGWGASASFRRRLLFTISGAIGSVGSPSAVEGRLRGRSSWQRQQSRWDQRVAEKHNIALKHLDKISDRLQKQLLYLDLDGEDGDRDTFARPSSDAAASSSDSNNGSKSYRRTRTGKHGHNMGGQSLRTASYQAVPPSPEVLVALLRRAETKRALLQELNICSPLAVSSRLLLLSSLLEIPAHRLVTMCGKCGRLLLRRPDQLQAALSALTDCLGALMPTQPVMVPAPEARYDDSGSSGGGSGIGAGGDSRHKAVPEEVVRRNRGGTGGTGVEAAAVLARDMAAAAPELLLVPPQRLRRSGMELGAVCKARGIKVLPMLSVRPDLLLQSAASLAAKMDVLPGLLGLPPKRLREVLAARPDLLRRSPRQLSQRYQLLGQLCGVPPDFLAELIAQEPGVLCFGAATLRAKFEALAGQYGRFQDDVADMILVDPSVLIKAPAAGMAAAAAKESDDCKAGGAAAADIPVLDQLLQLSAASGIAIDSVLKLVVQDEKVYGYSQETVAARLSALEEALGLQGEAEARSKVAEHPGLLLLPSEQLSSRIVALSQMLQPPPEGGNSGSSSKAGSGPVTVSSVKTVTTLVQRQPELLLQDPSDVCSRLAQLGQMLLMNTAPAAAPTSASAVTETAAATAHGGIAAEQQTTLPAPPLPPQLLSLVASQPSLLTIPPEETLDKLLVMQSLFEIPRALVLELIFREPALLAVSADDLDRKFRALKASFGAFSSDAIDVVLADSSLILRADTDPLQQPGRQQPQSQRQMKAMSAGGGEYDGRRAPAGGSRGGGGAAAARTSRSGSRSTSIGGDGVSGSALGGVPSVQRRRQQRRDEEQPTTAVTTDIRSGDSHPQGGEEGVEPELRQIVQQSAPSPPQQQQLEPQDLELLWANSVLGAQDTSGSGRGTGAAGGNGGKDMGLLGAMSAADFDRLGSEDLPPPPTLSTRRRRRLLPPGQ</sequence>
<dbReference type="Proteomes" id="UP001165090">
    <property type="component" value="Unassembled WGS sequence"/>
</dbReference>
<feature type="compositionally biased region" description="Low complexity" evidence="4">
    <location>
        <begin position="797"/>
        <end position="824"/>
    </location>
</feature>
<gene>
    <name evidence="5" type="ORF">VaNZ11_013162</name>
</gene>
<feature type="region of interest" description="Disordered" evidence="4">
    <location>
        <begin position="246"/>
        <end position="267"/>
    </location>
</feature>
<feature type="region of interest" description="Disordered" evidence="4">
    <location>
        <begin position="41"/>
        <end position="62"/>
    </location>
</feature>
<feature type="compositionally biased region" description="Gly residues" evidence="4">
    <location>
        <begin position="905"/>
        <end position="919"/>
    </location>
</feature>
<evidence type="ECO:0000313" key="6">
    <source>
        <dbReference type="Proteomes" id="UP001165090"/>
    </source>
</evidence>
<evidence type="ECO:0000313" key="5">
    <source>
        <dbReference type="EMBL" id="GLI68676.1"/>
    </source>
</evidence>
<feature type="compositionally biased region" description="Basic residues" evidence="4">
    <location>
        <begin position="947"/>
        <end position="958"/>
    </location>
</feature>
<keyword evidence="3" id="KW-0809">Transit peptide</keyword>
<feature type="region of interest" description="Disordered" evidence="4">
    <location>
        <begin position="752"/>
        <end position="885"/>
    </location>
</feature>
<name>A0ABQ5SHJ9_9CHLO</name>
<evidence type="ECO:0000256" key="2">
    <source>
        <dbReference type="ARBA" id="ARBA00022472"/>
    </source>
</evidence>
<dbReference type="PANTHER" id="PTHR13068">
    <property type="entry name" value="CGI-12 PROTEIN-RELATED"/>
    <property type="match status" value="1"/>
</dbReference>
<keyword evidence="6" id="KW-1185">Reference proteome</keyword>
<feature type="region of interest" description="Disordered" evidence="4">
    <location>
        <begin position="899"/>
        <end position="958"/>
    </location>
</feature>
<dbReference type="InterPro" id="IPR003690">
    <property type="entry name" value="MTERF"/>
</dbReference>
<evidence type="ECO:0000256" key="4">
    <source>
        <dbReference type="SAM" id="MobiDB-lite"/>
    </source>
</evidence>
<keyword evidence="2" id="KW-0806">Transcription termination</keyword>
<comment type="similarity">
    <text evidence="1">Belongs to the mTERF family.</text>
</comment>
<keyword evidence="2" id="KW-0805">Transcription regulation</keyword>